<protein>
    <submittedName>
        <fullName evidence="1">Uncharacterized protein</fullName>
    </submittedName>
</protein>
<reference evidence="1" key="2">
    <citation type="journal article" date="2015" name="Fish Shellfish Immunol.">
        <title>Early steps in the European eel (Anguilla anguilla)-Vibrio vulnificus interaction in the gills: Role of the RtxA13 toxin.</title>
        <authorList>
            <person name="Callol A."/>
            <person name="Pajuelo D."/>
            <person name="Ebbesson L."/>
            <person name="Teles M."/>
            <person name="MacKenzie S."/>
            <person name="Amaro C."/>
        </authorList>
    </citation>
    <scope>NUCLEOTIDE SEQUENCE</scope>
</reference>
<proteinExistence type="predicted"/>
<dbReference type="EMBL" id="GBXM01095959">
    <property type="protein sequence ID" value="JAH12618.1"/>
    <property type="molecule type" value="Transcribed_RNA"/>
</dbReference>
<evidence type="ECO:0000313" key="1">
    <source>
        <dbReference type="EMBL" id="JAH12618.1"/>
    </source>
</evidence>
<accession>A0A0E9Q914</accession>
<dbReference type="AlphaFoldDB" id="A0A0E9Q914"/>
<name>A0A0E9Q914_ANGAN</name>
<sequence>MKWQKNHVSAPKFCLHSVWRLSGNNDSLAGENVSVFGLFLPFSPAVRLDAVIEISEGVRKLCSLITPRAGSQRLSSEAAGVL</sequence>
<organism evidence="1">
    <name type="scientific">Anguilla anguilla</name>
    <name type="common">European freshwater eel</name>
    <name type="synonym">Muraena anguilla</name>
    <dbReference type="NCBI Taxonomy" id="7936"/>
    <lineage>
        <taxon>Eukaryota</taxon>
        <taxon>Metazoa</taxon>
        <taxon>Chordata</taxon>
        <taxon>Craniata</taxon>
        <taxon>Vertebrata</taxon>
        <taxon>Euteleostomi</taxon>
        <taxon>Actinopterygii</taxon>
        <taxon>Neopterygii</taxon>
        <taxon>Teleostei</taxon>
        <taxon>Anguilliformes</taxon>
        <taxon>Anguillidae</taxon>
        <taxon>Anguilla</taxon>
    </lineage>
</organism>
<reference evidence="1" key="1">
    <citation type="submission" date="2014-11" db="EMBL/GenBank/DDBJ databases">
        <authorList>
            <person name="Amaro Gonzalez C."/>
        </authorList>
    </citation>
    <scope>NUCLEOTIDE SEQUENCE</scope>
</reference>